<evidence type="ECO:0000256" key="1">
    <source>
        <dbReference type="ARBA" id="ARBA00022448"/>
    </source>
</evidence>
<dbReference type="Gene3D" id="3.40.50.300">
    <property type="entry name" value="P-loop containing nucleotide triphosphate hydrolases"/>
    <property type="match status" value="1"/>
</dbReference>
<comment type="caution">
    <text evidence="4">The sequence shown here is derived from an EMBL/GenBank/DDBJ whole genome shotgun (WGS) entry which is preliminary data.</text>
</comment>
<dbReference type="InterPro" id="IPR050763">
    <property type="entry name" value="ABC_transporter_ATP-binding"/>
</dbReference>
<evidence type="ECO:0000256" key="2">
    <source>
        <dbReference type="ARBA" id="ARBA00022741"/>
    </source>
</evidence>
<keyword evidence="1" id="KW-0813">Transport</keyword>
<keyword evidence="2" id="KW-0547">Nucleotide-binding</keyword>
<organism evidence="4 5">
    <name type="scientific">Sedimentibacter acidaminivorans</name>
    <dbReference type="NCBI Taxonomy" id="913099"/>
    <lineage>
        <taxon>Bacteria</taxon>
        <taxon>Bacillati</taxon>
        <taxon>Bacillota</taxon>
        <taxon>Tissierellia</taxon>
        <taxon>Sedimentibacter</taxon>
    </lineage>
</organism>
<evidence type="ECO:0000256" key="3">
    <source>
        <dbReference type="ARBA" id="ARBA00022840"/>
    </source>
</evidence>
<dbReference type="PANTHER" id="PTHR42711">
    <property type="entry name" value="ABC TRANSPORTER ATP-BINDING PROTEIN"/>
    <property type="match status" value="1"/>
</dbReference>
<dbReference type="SUPFAM" id="SSF52540">
    <property type="entry name" value="P-loop containing nucleoside triphosphate hydrolases"/>
    <property type="match status" value="1"/>
</dbReference>
<dbReference type="EMBL" id="JAGGKS010000001">
    <property type="protein sequence ID" value="MBP1924291.1"/>
    <property type="molecule type" value="Genomic_DNA"/>
</dbReference>
<gene>
    <name evidence="4" type="ORF">J2Z76_000144</name>
</gene>
<keyword evidence="3" id="KW-0067">ATP-binding</keyword>
<keyword evidence="5" id="KW-1185">Reference proteome</keyword>
<evidence type="ECO:0000313" key="4">
    <source>
        <dbReference type="EMBL" id="MBP1924291.1"/>
    </source>
</evidence>
<reference evidence="4 5" key="1">
    <citation type="submission" date="2021-03" db="EMBL/GenBank/DDBJ databases">
        <title>Genomic Encyclopedia of Type Strains, Phase IV (KMG-IV): sequencing the most valuable type-strain genomes for metagenomic binning, comparative biology and taxonomic classification.</title>
        <authorList>
            <person name="Goeker M."/>
        </authorList>
    </citation>
    <scope>NUCLEOTIDE SEQUENCE [LARGE SCALE GENOMIC DNA]</scope>
    <source>
        <strain evidence="4 5">DSM 24004</strain>
    </source>
</reference>
<proteinExistence type="predicted"/>
<evidence type="ECO:0000313" key="5">
    <source>
        <dbReference type="Proteomes" id="UP001519342"/>
    </source>
</evidence>
<dbReference type="InterPro" id="IPR027417">
    <property type="entry name" value="P-loop_NTPase"/>
</dbReference>
<sequence>MSNNVIEVKNLSKFYGKHRGIEDVSFSVEEGEIFGFIGPNGAGRAYS</sequence>
<dbReference type="Proteomes" id="UP001519342">
    <property type="component" value="Unassembled WGS sequence"/>
</dbReference>
<dbReference type="PANTHER" id="PTHR42711:SF18">
    <property type="entry name" value="ABC TRANSPORTER, ATP-BINDING PROTEIN"/>
    <property type="match status" value="1"/>
</dbReference>
<accession>A0ABS4G9F2</accession>
<name>A0ABS4G9F2_9FIRM</name>
<protein>
    <submittedName>
        <fullName evidence="4">ABC-type multidrug transport system ATPase subunit</fullName>
    </submittedName>
</protein>